<feature type="compositionally biased region" description="Low complexity" evidence="1">
    <location>
        <begin position="56"/>
        <end position="69"/>
    </location>
</feature>
<evidence type="ECO:0000313" key="2">
    <source>
        <dbReference type="EMBL" id="OMO51402.1"/>
    </source>
</evidence>
<dbReference type="EMBL" id="AWUE01024186">
    <property type="protein sequence ID" value="OMO51402.1"/>
    <property type="molecule type" value="Genomic_DNA"/>
</dbReference>
<comment type="caution">
    <text evidence="2">The sequence shown here is derived from an EMBL/GenBank/DDBJ whole genome shotgun (WGS) entry which is preliminary data.</text>
</comment>
<reference evidence="3" key="1">
    <citation type="submission" date="2013-09" db="EMBL/GenBank/DDBJ databases">
        <title>Corchorus olitorius genome sequencing.</title>
        <authorList>
            <person name="Alam M."/>
            <person name="Haque M.S."/>
            <person name="Islam M.S."/>
            <person name="Emdad E.M."/>
            <person name="Islam M.M."/>
            <person name="Ahmed B."/>
            <person name="Halim A."/>
            <person name="Hossen Q.M.M."/>
            <person name="Hossain M.Z."/>
            <person name="Ahmed R."/>
            <person name="Khan M.M."/>
            <person name="Islam R."/>
            <person name="Rashid M.M."/>
            <person name="Khan S.A."/>
            <person name="Rahman M.S."/>
            <person name="Alam M."/>
            <person name="Yahiya A.S."/>
            <person name="Khan M.S."/>
            <person name="Azam M.S."/>
            <person name="Haque T."/>
            <person name="Lashkar M.Z.H."/>
            <person name="Akhand A.I."/>
            <person name="Morshed G."/>
            <person name="Roy S."/>
            <person name="Uddin K.S."/>
            <person name="Rabeya T."/>
            <person name="Hossain A.S."/>
            <person name="Chowdhury A."/>
            <person name="Snigdha A.R."/>
            <person name="Mortoza M.S."/>
            <person name="Matin S.A."/>
            <person name="Hoque S.M.E."/>
            <person name="Islam M.K."/>
            <person name="Roy D.K."/>
            <person name="Haider R."/>
            <person name="Moosa M.M."/>
            <person name="Elias S.M."/>
            <person name="Hasan A.M."/>
            <person name="Jahan S."/>
            <person name="Shafiuddin M."/>
            <person name="Mahmood N."/>
            <person name="Shommy N.S."/>
        </authorList>
    </citation>
    <scope>NUCLEOTIDE SEQUENCE [LARGE SCALE GENOMIC DNA]</scope>
    <source>
        <strain evidence="3">cv. O-4</strain>
    </source>
</reference>
<dbReference type="Proteomes" id="UP000187203">
    <property type="component" value="Unassembled WGS sequence"/>
</dbReference>
<gene>
    <name evidence="2" type="ORF">COLO4_37686</name>
</gene>
<organism evidence="2 3">
    <name type="scientific">Corchorus olitorius</name>
    <dbReference type="NCBI Taxonomy" id="93759"/>
    <lineage>
        <taxon>Eukaryota</taxon>
        <taxon>Viridiplantae</taxon>
        <taxon>Streptophyta</taxon>
        <taxon>Embryophyta</taxon>
        <taxon>Tracheophyta</taxon>
        <taxon>Spermatophyta</taxon>
        <taxon>Magnoliopsida</taxon>
        <taxon>eudicotyledons</taxon>
        <taxon>Gunneridae</taxon>
        <taxon>Pentapetalae</taxon>
        <taxon>rosids</taxon>
        <taxon>malvids</taxon>
        <taxon>Malvales</taxon>
        <taxon>Malvaceae</taxon>
        <taxon>Grewioideae</taxon>
        <taxon>Apeibeae</taxon>
        <taxon>Corchorus</taxon>
    </lineage>
</organism>
<feature type="region of interest" description="Disordered" evidence="1">
    <location>
        <begin position="17"/>
        <end position="124"/>
    </location>
</feature>
<name>A0A1R3FZX9_9ROSI</name>
<evidence type="ECO:0000256" key="1">
    <source>
        <dbReference type="SAM" id="MobiDB-lite"/>
    </source>
</evidence>
<dbReference type="AlphaFoldDB" id="A0A1R3FZX9"/>
<proteinExistence type="predicted"/>
<keyword evidence="3" id="KW-1185">Reference proteome</keyword>
<sequence length="164" mass="17086">MKRKVIREANAAKISNYKRAIQQSCREQPPRPSKHRNEAAGPSRTGSQQAEIGEIAAANSVPNVSSNSVPPGPTARDAAGASIMGPQNPTPTPSDAANVSGPHGPCASNGARESAPDSNRSKEINGDSLTIVWGLCIVVALRNSGNYDCCVVGFVGVYLGFDMI</sequence>
<accession>A0A1R3FZX9</accession>
<protein>
    <submittedName>
        <fullName evidence="2">Uncharacterized protein</fullName>
    </submittedName>
</protein>
<evidence type="ECO:0000313" key="3">
    <source>
        <dbReference type="Proteomes" id="UP000187203"/>
    </source>
</evidence>